<dbReference type="OrthoDB" id="3240480at2"/>
<feature type="region of interest" description="Disordered" evidence="1">
    <location>
        <begin position="96"/>
        <end position="153"/>
    </location>
</feature>
<feature type="transmembrane region" description="Helical" evidence="2">
    <location>
        <begin position="72"/>
        <end position="93"/>
    </location>
</feature>
<dbReference type="EMBL" id="QORO01000008">
    <property type="protein sequence ID" value="RCK56734.1"/>
    <property type="molecule type" value="Genomic_DNA"/>
</dbReference>
<keyword evidence="2" id="KW-0472">Membrane</keyword>
<keyword evidence="4" id="KW-1185">Reference proteome</keyword>
<keyword evidence="2" id="KW-0812">Transmembrane</keyword>
<name>A0A367XT31_9MICO</name>
<reference evidence="3 4" key="1">
    <citation type="submission" date="2018-07" db="EMBL/GenBank/DDBJ databases">
        <title>Microbacterium endoborsara sp. nov., a novel actinobacterium isolated from Borszczowia aralocaspica.</title>
        <authorList>
            <person name="An D."/>
        </authorList>
    </citation>
    <scope>NUCLEOTIDE SEQUENCE [LARGE SCALE GENOMIC DNA]</scope>
    <source>
        <strain evidence="3 4">C1.15228</strain>
    </source>
</reference>
<gene>
    <name evidence="3" type="ORF">DTO57_14110</name>
</gene>
<accession>A0A367XT31</accession>
<organism evidence="3 4">
    <name type="scientific">Microbacterium sorbitolivorans</name>
    <dbReference type="NCBI Taxonomy" id="1867410"/>
    <lineage>
        <taxon>Bacteria</taxon>
        <taxon>Bacillati</taxon>
        <taxon>Actinomycetota</taxon>
        <taxon>Actinomycetes</taxon>
        <taxon>Micrococcales</taxon>
        <taxon>Microbacteriaceae</taxon>
        <taxon>Microbacterium</taxon>
    </lineage>
</organism>
<dbReference type="AlphaFoldDB" id="A0A367XT31"/>
<dbReference type="InterPro" id="IPR032290">
    <property type="entry name" value="DUF4839"/>
</dbReference>
<evidence type="ECO:0000256" key="1">
    <source>
        <dbReference type="SAM" id="MobiDB-lite"/>
    </source>
</evidence>
<sequence length="277" mass="30006">MEREASSGYLGARVVSSEAEYETRVVRSVRGMENRTISKWEKEGWEVVSQATGKVRSEITIRRAKPKSRLRAIAIAGSAAAAALAVVIVIGVISEQRSGNSDEDPSSAAADGPSEQQESSESAAPEEAPTPTEISEPEVSASNDPVMTPEGDAEFGDLLTLRDYCDPSIAEFIEKHHGETVAFDGNVSYMANHESYNTRYDILIEAGEFSETTSGGPAFQFKDVNLTSDLLWTDENPGTLGVGDKLRIVAEVQGEIYPDPENWNCLIYLEPVATAVR</sequence>
<evidence type="ECO:0000313" key="4">
    <source>
        <dbReference type="Proteomes" id="UP000253508"/>
    </source>
</evidence>
<evidence type="ECO:0000313" key="3">
    <source>
        <dbReference type="EMBL" id="RCK56734.1"/>
    </source>
</evidence>
<feature type="compositionally biased region" description="Low complexity" evidence="1">
    <location>
        <begin position="113"/>
        <end position="138"/>
    </location>
</feature>
<keyword evidence="2" id="KW-1133">Transmembrane helix</keyword>
<evidence type="ECO:0000256" key="2">
    <source>
        <dbReference type="SAM" id="Phobius"/>
    </source>
</evidence>
<protein>
    <submittedName>
        <fullName evidence="3">DUF4839 domain-containing protein</fullName>
    </submittedName>
</protein>
<comment type="caution">
    <text evidence="3">The sequence shown here is derived from an EMBL/GenBank/DDBJ whole genome shotgun (WGS) entry which is preliminary data.</text>
</comment>
<proteinExistence type="predicted"/>
<dbReference type="Pfam" id="PF16127">
    <property type="entry name" value="DUF4839"/>
    <property type="match status" value="1"/>
</dbReference>
<dbReference type="Proteomes" id="UP000253508">
    <property type="component" value="Unassembled WGS sequence"/>
</dbReference>